<keyword evidence="2" id="KW-1185">Reference proteome</keyword>
<gene>
    <name evidence="1" type="ORF">POCULU_LOCUS9699</name>
</gene>
<proteinExistence type="predicted"/>
<evidence type="ECO:0000313" key="1">
    <source>
        <dbReference type="EMBL" id="CAG8646267.1"/>
    </source>
</evidence>
<feature type="non-terminal residue" evidence="1">
    <location>
        <position position="91"/>
    </location>
</feature>
<sequence>CFGPSGFEKDESMPALVFQWNPAGFNDVAAAPGQHFTFRNDSLGLTYLFVKGDNQDGVPNVITTAINRIAEREIGTPSTAFDLEAFDEIFR</sequence>
<accession>A0A9N9DPQ2</accession>
<dbReference type="AlphaFoldDB" id="A0A9N9DPQ2"/>
<protein>
    <submittedName>
        <fullName evidence="1">2078_t:CDS:1</fullName>
    </submittedName>
</protein>
<evidence type="ECO:0000313" key="2">
    <source>
        <dbReference type="Proteomes" id="UP000789572"/>
    </source>
</evidence>
<dbReference type="Proteomes" id="UP000789572">
    <property type="component" value="Unassembled WGS sequence"/>
</dbReference>
<name>A0A9N9DPQ2_9GLOM</name>
<comment type="caution">
    <text evidence="1">The sequence shown here is derived from an EMBL/GenBank/DDBJ whole genome shotgun (WGS) entry which is preliminary data.</text>
</comment>
<dbReference type="EMBL" id="CAJVPJ010003912">
    <property type="protein sequence ID" value="CAG8646267.1"/>
    <property type="molecule type" value="Genomic_DNA"/>
</dbReference>
<organism evidence="1 2">
    <name type="scientific">Paraglomus occultum</name>
    <dbReference type="NCBI Taxonomy" id="144539"/>
    <lineage>
        <taxon>Eukaryota</taxon>
        <taxon>Fungi</taxon>
        <taxon>Fungi incertae sedis</taxon>
        <taxon>Mucoromycota</taxon>
        <taxon>Glomeromycotina</taxon>
        <taxon>Glomeromycetes</taxon>
        <taxon>Paraglomerales</taxon>
        <taxon>Paraglomeraceae</taxon>
        <taxon>Paraglomus</taxon>
    </lineage>
</organism>
<reference evidence="1" key="1">
    <citation type="submission" date="2021-06" db="EMBL/GenBank/DDBJ databases">
        <authorList>
            <person name="Kallberg Y."/>
            <person name="Tangrot J."/>
            <person name="Rosling A."/>
        </authorList>
    </citation>
    <scope>NUCLEOTIDE SEQUENCE</scope>
    <source>
        <strain evidence="1">IA702</strain>
    </source>
</reference>